<comment type="caution">
    <text evidence="9">The sequence shown here is derived from an EMBL/GenBank/DDBJ whole genome shotgun (WGS) entry which is preliminary data.</text>
</comment>
<dbReference type="InterPro" id="IPR035965">
    <property type="entry name" value="PAS-like_dom_sf"/>
</dbReference>
<dbReference type="PANTHER" id="PTHR24421">
    <property type="entry name" value="NITRATE/NITRITE SENSOR PROTEIN NARX-RELATED"/>
    <property type="match status" value="1"/>
</dbReference>
<evidence type="ECO:0000256" key="5">
    <source>
        <dbReference type="SAM" id="MobiDB-lite"/>
    </source>
</evidence>
<dbReference type="Proteomes" id="UP000585272">
    <property type="component" value="Unassembled WGS sequence"/>
</dbReference>
<dbReference type="GO" id="GO:0046983">
    <property type="term" value="F:protein dimerization activity"/>
    <property type="evidence" value="ECO:0007669"/>
    <property type="project" value="InterPro"/>
</dbReference>
<evidence type="ECO:0000256" key="2">
    <source>
        <dbReference type="ARBA" id="ARBA00022777"/>
    </source>
</evidence>
<evidence type="ECO:0000256" key="4">
    <source>
        <dbReference type="SAM" id="Coils"/>
    </source>
</evidence>
<dbReference type="InterPro" id="IPR013655">
    <property type="entry name" value="PAS_fold_3"/>
</dbReference>
<protein>
    <submittedName>
        <fullName evidence="9">PAS domain S-box-containing protein</fullName>
    </submittedName>
</protein>
<dbReference type="SUPFAM" id="SSF55785">
    <property type="entry name" value="PYP-like sensor domain (PAS domain)"/>
    <property type="match status" value="2"/>
</dbReference>
<keyword evidence="2" id="KW-0418">Kinase</keyword>
<dbReference type="InterPro" id="IPR003594">
    <property type="entry name" value="HATPase_dom"/>
</dbReference>
<proteinExistence type="predicted"/>
<feature type="domain" description="PAS" evidence="7">
    <location>
        <begin position="114"/>
        <end position="184"/>
    </location>
</feature>
<feature type="region of interest" description="Disordered" evidence="5">
    <location>
        <begin position="339"/>
        <end position="375"/>
    </location>
</feature>
<feature type="domain" description="PAS" evidence="7">
    <location>
        <begin position="2"/>
        <end position="55"/>
    </location>
</feature>
<dbReference type="Pfam" id="PF08448">
    <property type="entry name" value="PAS_4"/>
    <property type="match status" value="1"/>
</dbReference>
<sequence length="478" mass="50826">MVAPSLDALMALAPDPLLVLDRDGVVAAADPRLEELAGRPAAELVGERFDALIPQGVLDPDMRLSLRRPDGRELPVEISVRVVEGLEGIAGPALAVALRDVTLRRRRAAALREAGERFRRLFEDGPVAMALIGEDMRLSEVNDAYCRLTGYAAEELRERTFSEITHRDDVAVGERLVNRMFAGEIPGFGIDKRYVRKSGETIWIQLTVSLIRDEDGRPLHGLGVMLRASERAARARMQAAEAERARWARELHDETLQGLAGLHVLLSSGLRAPGVEAMRERIELAQEQIETAMESLRGLINDLRPAALDELGLEASVRDLAQRMETVYGIAVEVETGAAGGGAGRGAADGTSAAGDGASRGAAGATPAADGAAGRLPSEVETAAYRIVQEGLSNAARHAGATRIAVELTHPEAAGGALRVRVRDDGCGFDAAGESAGYGLRSMRERVELLEGELLVRSAPTGTEITASLPVAGAGDQR</sequence>
<feature type="domain" description="PAC" evidence="8">
    <location>
        <begin position="188"/>
        <end position="240"/>
    </location>
</feature>
<keyword evidence="10" id="KW-1185">Reference proteome</keyword>
<dbReference type="AlphaFoldDB" id="A0A840ID82"/>
<dbReference type="PROSITE" id="PS50109">
    <property type="entry name" value="HIS_KIN"/>
    <property type="match status" value="1"/>
</dbReference>
<feature type="coiled-coil region" evidence="4">
    <location>
        <begin position="225"/>
        <end position="302"/>
    </location>
</feature>
<dbReference type="Gene3D" id="3.30.450.20">
    <property type="entry name" value="PAS domain"/>
    <property type="match status" value="2"/>
</dbReference>
<dbReference type="CDD" id="cd00130">
    <property type="entry name" value="PAS"/>
    <property type="match status" value="2"/>
</dbReference>
<dbReference type="SUPFAM" id="SSF55874">
    <property type="entry name" value="ATPase domain of HSP90 chaperone/DNA topoisomerase II/histidine kinase"/>
    <property type="match status" value="1"/>
</dbReference>
<feature type="domain" description="Histidine kinase" evidence="6">
    <location>
        <begin position="386"/>
        <end position="473"/>
    </location>
</feature>
<gene>
    <name evidence="9" type="ORF">BDZ31_001463</name>
</gene>
<dbReference type="InterPro" id="IPR036890">
    <property type="entry name" value="HATPase_C_sf"/>
</dbReference>
<dbReference type="Pfam" id="PF07730">
    <property type="entry name" value="HisKA_3"/>
    <property type="match status" value="1"/>
</dbReference>
<dbReference type="GO" id="GO:0016020">
    <property type="term" value="C:membrane"/>
    <property type="evidence" value="ECO:0007669"/>
    <property type="project" value="InterPro"/>
</dbReference>
<feature type="compositionally biased region" description="Low complexity" evidence="5">
    <location>
        <begin position="348"/>
        <end position="374"/>
    </location>
</feature>
<dbReference type="PROSITE" id="PS50112">
    <property type="entry name" value="PAS"/>
    <property type="match status" value="2"/>
</dbReference>
<dbReference type="SMART" id="SM00086">
    <property type="entry name" value="PAC"/>
    <property type="match status" value="2"/>
</dbReference>
<dbReference type="RefSeq" id="WP_183340440.1">
    <property type="nucleotide sequence ID" value="NZ_JACHNU010000001.1"/>
</dbReference>
<dbReference type="NCBIfam" id="TIGR00229">
    <property type="entry name" value="sensory_box"/>
    <property type="match status" value="1"/>
</dbReference>
<evidence type="ECO:0000259" key="6">
    <source>
        <dbReference type="PROSITE" id="PS50109"/>
    </source>
</evidence>
<dbReference type="InterPro" id="IPR011712">
    <property type="entry name" value="Sig_transdc_His_kin_sub3_dim/P"/>
</dbReference>
<keyword evidence="3" id="KW-0902">Two-component regulatory system</keyword>
<evidence type="ECO:0000256" key="3">
    <source>
        <dbReference type="ARBA" id="ARBA00023012"/>
    </source>
</evidence>
<dbReference type="CDD" id="cd16917">
    <property type="entry name" value="HATPase_UhpB-NarQ-NarX-like"/>
    <property type="match status" value="1"/>
</dbReference>
<name>A0A840ID82_9ACTN</name>
<dbReference type="InterPro" id="IPR000700">
    <property type="entry name" value="PAS-assoc_C"/>
</dbReference>
<accession>A0A840ID82</accession>
<dbReference type="GO" id="GO:0000155">
    <property type="term" value="F:phosphorelay sensor kinase activity"/>
    <property type="evidence" value="ECO:0007669"/>
    <property type="project" value="InterPro"/>
</dbReference>
<dbReference type="Pfam" id="PF08447">
    <property type="entry name" value="PAS_3"/>
    <property type="match status" value="1"/>
</dbReference>
<keyword evidence="4" id="KW-0175">Coiled coil</keyword>
<keyword evidence="1" id="KW-0808">Transferase</keyword>
<organism evidence="9 10">
    <name type="scientific">Conexibacter arvalis</name>
    <dbReference type="NCBI Taxonomy" id="912552"/>
    <lineage>
        <taxon>Bacteria</taxon>
        <taxon>Bacillati</taxon>
        <taxon>Actinomycetota</taxon>
        <taxon>Thermoleophilia</taxon>
        <taxon>Solirubrobacterales</taxon>
        <taxon>Conexibacteraceae</taxon>
        <taxon>Conexibacter</taxon>
    </lineage>
</organism>
<dbReference type="PROSITE" id="PS50113">
    <property type="entry name" value="PAC"/>
    <property type="match status" value="1"/>
</dbReference>
<dbReference type="Gene3D" id="3.30.565.10">
    <property type="entry name" value="Histidine kinase-like ATPase, C-terminal domain"/>
    <property type="match status" value="1"/>
</dbReference>
<evidence type="ECO:0000313" key="9">
    <source>
        <dbReference type="EMBL" id="MBB4661890.1"/>
    </source>
</evidence>
<dbReference type="Gene3D" id="1.20.5.1930">
    <property type="match status" value="1"/>
</dbReference>
<evidence type="ECO:0000313" key="10">
    <source>
        <dbReference type="Proteomes" id="UP000585272"/>
    </source>
</evidence>
<evidence type="ECO:0000259" key="7">
    <source>
        <dbReference type="PROSITE" id="PS50112"/>
    </source>
</evidence>
<dbReference type="SMART" id="SM00387">
    <property type="entry name" value="HATPase_c"/>
    <property type="match status" value="1"/>
</dbReference>
<reference evidence="9 10" key="1">
    <citation type="submission" date="2020-08" db="EMBL/GenBank/DDBJ databases">
        <title>Genomic Encyclopedia of Archaeal and Bacterial Type Strains, Phase II (KMG-II): from individual species to whole genera.</title>
        <authorList>
            <person name="Goeker M."/>
        </authorList>
    </citation>
    <scope>NUCLEOTIDE SEQUENCE [LARGE SCALE GENOMIC DNA]</scope>
    <source>
        <strain evidence="9 10">DSM 23288</strain>
    </source>
</reference>
<dbReference type="InterPro" id="IPR050482">
    <property type="entry name" value="Sensor_HK_TwoCompSys"/>
</dbReference>
<evidence type="ECO:0000259" key="8">
    <source>
        <dbReference type="PROSITE" id="PS50113"/>
    </source>
</evidence>
<dbReference type="SMART" id="SM00091">
    <property type="entry name" value="PAS"/>
    <property type="match status" value="2"/>
</dbReference>
<dbReference type="Pfam" id="PF02518">
    <property type="entry name" value="HATPase_c"/>
    <property type="match status" value="1"/>
</dbReference>
<dbReference type="EMBL" id="JACHNU010000001">
    <property type="protein sequence ID" value="MBB4661890.1"/>
    <property type="molecule type" value="Genomic_DNA"/>
</dbReference>
<dbReference type="InterPro" id="IPR000014">
    <property type="entry name" value="PAS"/>
</dbReference>
<dbReference type="InterPro" id="IPR005467">
    <property type="entry name" value="His_kinase_dom"/>
</dbReference>
<evidence type="ECO:0000256" key="1">
    <source>
        <dbReference type="ARBA" id="ARBA00022679"/>
    </source>
</evidence>
<dbReference type="InterPro" id="IPR001610">
    <property type="entry name" value="PAC"/>
</dbReference>
<dbReference type="InterPro" id="IPR013656">
    <property type="entry name" value="PAS_4"/>
</dbReference>